<dbReference type="NCBIfam" id="TIGR00675">
    <property type="entry name" value="dcm"/>
    <property type="match status" value="1"/>
</dbReference>
<dbReference type="AlphaFoldDB" id="A0A0D6EV73"/>
<dbReference type="InterPro" id="IPR001525">
    <property type="entry name" value="C5_MeTfrase"/>
</dbReference>
<evidence type="ECO:0000313" key="10">
    <source>
        <dbReference type="Proteomes" id="UP000064007"/>
    </source>
</evidence>
<dbReference type="InterPro" id="IPR029063">
    <property type="entry name" value="SAM-dependent_MTases_sf"/>
</dbReference>
<dbReference type="PRINTS" id="PR00105">
    <property type="entry name" value="C5METTRFRASE"/>
</dbReference>
<dbReference type="GO" id="GO:0009307">
    <property type="term" value="P:DNA restriction-modification system"/>
    <property type="evidence" value="ECO:0007669"/>
    <property type="project" value="UniProtKB-KW"/>
</dbReference>
<dbReference type="KEGG" id="mbat:BN1208_0494"/>
<evidence type="ECO:0000256" key="4">
    <source>
        <dbReference type="ARBA" id="ARBA00022747"/>
    </source>
</evidence>
<dbReference type="PANTHER" id="PTHR10629">
    <property type="entry name" value="CYTOSINE-SPECIFIC METHYLTRANSFERASE"/>
    <property type="match status" value="1"/>
</dbReference>
<dbReference type="GO" id="GO:0003677">
    <property type="term" value="F:DNA binding"/>
    <property type="evidence" value="ECO:0007669"/>
    <property type="project" value="TreeGrafter"/>
</dbReference>
<evidence type="ECO:0000256" key="7">
    <source>
        <dbReference type="RuleBase" id="RU000416"/>
    </source>
</evidence>
<dbReference type="GO" id="GO:0003886">
    <property type="term" value="F:DNA (cytosine-5-)-methyltransferase activity"/>
    <property type="evidence" value="ECO:0007669"/>
    <property type="project" value="UniProtKB-EC"/>
</dbReference>
<evidence type="ECO:0000256" key="8">
    <source>
        <dbReference type="RuleBase" id="RU000417"/>
    </source>
</evidence>
<dbReference type="REBASE" id="107099">
    <property type="entry name" value="M2.Mba253ORF493P"/>
</dbReference>
<evidence type="ECO:0000256" key="1">
    <source>
        <dbReference type="ARBA" id="ARBA00022603"/>
    </source>
</evidence>
<dbReference type="Pfam" id="PF00145">
    <property type="entry name" value="DNA_methylase"/>
    <property type="match status" value="1"/>
</dbReference>
<dbReference type="Gene3D" id="3.90.120.10">
    <property type="entry name" value="DNA Methylase, subunit A, domain 2"/>
    <property type="match status" value="1"/>
</dbReference>
<dbReference type="EMBL" id="LN827929">
    <property type="protein sequence ID" value="CEZ19386.1"/>
    <property type="molecule type" value="Genomic_DNA"/>
</dbReference>
<dbReference type="GO" id="GO:0044027">
    <property type="term" value="P:negative regulation of gene expression via chromosomal CpG island methylation"/>
    <property type="evidence" value="ECO:0007669"/>
    <property type="project" value="TreeGrafter"/>
</dbReference>
<name>A0A0D6EV73_9PROT</name>
<dbReference type="RefSeq" id="WP_162197757.1">
    <property type="nucleotide sequence ID" value="NZ_LN827929.1"/>
</dbReference>
<dbReference type="PROSITE" id="PS51679">
    <property type="entry name" value="SAM_MT_C5"/>
    <property type="match status" value="1"/>
</dbReference>
<accession>A0A0D6EV73</accession>
<keyword evidence="3 6" id="KW-0949">S-adenosyl-L-methionine</keyword>
<comment type="catalytic activity">
    <reaction evidence="5 8">
        <text>a 2'-deoxycytidine in DNA + S-adenosyl-L-methionine = a 5-methyl-2'-deoxycytidine in DNA + S-adenosyl-L-homocysteine + H(+)</text>
        <dbReference type="Rhea" id="RHEA:13681"/>
        <dbReference type="Rhea" id="RHEA-COMP:11369"/>
        <dbReference type="Rhea" id="RHEA-COMP:11370"/>
        <dbReference type="ChEBI" id="CHEBI:15378"/>
        <dbReference type="ChEBI" id="CHEBI:57856"/>
        <dbReference type="ChEBI" id="CHEBI:59789"/>
        <dbReference type="ChEBI" id="CHEBI:85452"/>
        <dbReference type="ChEBI" id="CHEBI:85454"/>
        <dbReference type="EC" id="2.1.1.37"/>
    </reaction>
</comment>
<dbReference type="InterPro" id="IPR050390">
    <property type="entry name" value="C5-Methyltransferase"/>
</dbReference>
<sequence>MNFIDLFCGAGGFSIGLTKKGHKLLKGFDNWKSAGEAFSSYFGKKYFSEVDLSQISSEFIYEQIGNKNVKIDLVVGGPPCQGFSSMGNQNIKDPRNQLVLAFANIIAEIKPKYFILENVHGIKGEKFENTIKRLYKLFNDFGYKNICSGTLDAQDFGVPQRRKRFFMIGSLDDNIDLTLPSPKINQKTTTVGDAIMDLVGKENNFPNHVPINHNEIVKGRYAFIKEGGKLDIKALPKKLAYGSRSDFKDNKIKNFSHIYQRLSRYKVSGTIVPGHNAFPIHPTQPRSLTVREAARIQTFPDRCIFFGTRQEQCIQVGNAVPPLLAESFGQILNLYEKKYGNTTR</sequence>
<dbReference type="PANTHER" id="PTHR10629:SF52">
    <property type="entry name" value="DNA (CYTOSINE-5)-METHYLTRANSFERASE 1"/>
    <property type="match status" value="1"/>
</dbReference>
<reference evidence="10" key="1">
    <citation type="submission" date="2014-12" db="EMBL/GenBank/DDBJ databases">
        <authorList>
            <person name="Salcher M.M."/>
        </authorList>
    </citation>
    <scope>NUCLEOTIDE SEQUENCE [LARGE SCALE GENOMIC DNA]</scope>
    <source>
        <strain evidence="10">MMS-10A-171</strain>
    </source>
</reference>
<evidence type="ECO:0000313" key="9">
    <source>
        <dbReference type="EMBL" id="CEZ19386.1"/>
    </source>
</evidence>
<keyword evidence="4" id="KW-0680">Restriction system</keyword>
<dbReference type="Proteomes" id="UP000064007">
    <property type="component" value="Chromosome 1"/>
</dbReference>
<dbReference type="Gene3D" id="3.40.50.150">
    <property type="entry name" value="Vaccinia Virus protein VP39"/>
    <property type="match status" value="1"/>
</dbReference>
<comment type="similarity">
    <text evidence="6 7">Belongs to the class I-like SAM-binding methyltransferase superfamily. C5-methyltransferase family.</text>
</comment>
<dbReference type="InterPro" id="IPR018117">
    <property type="entry name" value="C5_DNA_meth_AS"/>
</dbReference>
<evidence type="ECO:0000256" key="3">
    <source>
        <dbReference type="ARBA" id="ARBA00022691"/>
    </source>
</evidence>
<protein>
    <recommendedName>
        <fullName evidence="8">Cytosine-specific methyltransferase</fullName>
        <ecNumber evidence="8">2.1.1.37</ecNumber>
    </recommendedName>
</protein>
<keyword evidence="1 6" id="KW-0489">Methyltransferase</keyword>
<proteinExistence type="inferred from homology"/>
<evidence type="ECO:0000256" key="6">
    <source>
        <dbReference type="PROSITE-ProRule" id="PRU01016"/>
    </source>
</evidence>
<keyword evidence="10" id="KW-1185">Reference proteome</keyword>
<evidence type="ECO:0000256" key="5">
    <source>
        <dbReference type="ARBA" id="ARBA00047422"/>
    </source>
</evidence>
<gene>
    <name evidence="9" type="ORF">BN1208_0494</name>
</gene>
<dbReference type="GO" id="GO:0032259">
    <property type="term" value="P:methylation"/>
    <property type="evidence" value="ECO:0007669"/>
    <property type="project" value="UniProtKB-KW"/>
</dbReference>
<dbReference type="PROSITE" id="PS00094">
    <property type="entry name" value="C5_MTASE_1"/>
    <property type="match status" value="1"/>
</dbReference>
<feature type="active site" evidence="6">
    <location>
        <position position="80"/>
    </location>
</feature>
<organism evidence="9 10">
    <name type="scientific">Candidatus Methylopumilus planktonicus</name>
    <dbReference type="NCBI Taxonomy" id="1581557"/>
    <lineage>
        <taxon>Bacteria</taxon>
        <taxon>Pseudomonadati</taxon>
        <taxon>Pseudomonadota</taxon>
        <taxon>Betaproteobacteria</taxon>
        <taxon>Nitrosomonadales</taxon>
        <taxon>Methylophilaceae</taxon>
        <taxon>Candidatus Methylopumilus</taxon>
    </lineage>
</organism>
<evidence type="ECO:0000256" key="2">
    <source>
        <dbReference type="ARBA" id="ARBA00022679"/>
    </source>
</evidence>
<dbReference type="STRING" id="1581557.BN1208_0494"/>
<dbReference type="SUPFAM" id="SSF53335">
    <property type="entry name" value="S-adenosyl-L-methionine-dependent methyltransferases"/>
    <property type="match status" value="1"/>
</dbReference>
<dbReference type="EC" id="2.1.1.37" evidence="8"/>
<dbReference type="HOGENOM" id="CLU_006958_2_0_4"/>
<keyword evidence="2 6" id="KW-0808">Transferase</keyword>